<dbReference type="AlphaFoldDB" id="A0ABD1WJD9"/>
<evidence type="ECO:0000313" key="1">
    <source>
        <dbReference type="EMBL" id="KAL2549666.1"/>
    </source>
</evidence>
<reference evidence="2" key="1">
    <citation type="submission" date="2024-07" db="EMBL/GenBank/DDBJ databases">
        <title>Two chromosome-level genome assemblies of Korean endemic species Abeliophyllum distichum and Forsythia ovata (Oleaceae).</title>
        <authorList>
            <person name="Jang H."/>
        </authorList>
    </citation>
    <scope>NUCLEOTIDE SEQUENCE [LARGE SCALE GENOMIC DNA]</scope>
</reference>
<sequence length="133" mass="15859">MESFAFETSPFTKRKGTFDKNKEYLSVDRYLKWTYAYGYYLPQHEHAKKQFFEYLQRLHEIGGSYIIFKEIWPIEVLVISLVINKLGDAGNVGIDFFFEMLYESLSKLLERVEARNKATIDPNWFIDPYVKPH</sequence>
<dbReference type="Gene3D" id="1.20.120.1750">
    <property type="match status" value="1"/>
</dbReference>
<accession>A0ABD1WJD9</accession>
<proteinExistence type="predicted"/>
<dbReference type="GO" id="GO:0016740">
    <property type="term" value="F:transferase activity"/>
    <property type="evidence" value="ECO:0007669"/>
    <property type="project" value="UniProtKB-KW"/>
</dbReference>
<organism evidence="1 2">
    <name type="scientific">Forsythia ovata</name>
    <dbReference type="NCBI Taxonomy" id="205694"/>
    <lineage>
        <taxon>Eukaryota</taxon>
        <taxon>Viridiplantae</taxon>
        <taxon>Streptophyta</taxon>
        <taxon>Embryophyta</taxon>
        <taxon>Tracheophyta</taxon>
        <taxon>Spermatophyta</taxon>
        <taxon>Magnoliopsida</taxon>
        <taxon>eudicotyledons</taxon>
        <taxon>Gunneridae</taxon>
        <taxon>Pentapetalae</taxon>
        <taxon>asterids</taxon>
        <taxon>lamiids</taxon>
        <taxon>Lamiales</taxon>
        <taxon>Oleaceae</taxon>
        <taxon>Forsythieae</taxon>
        <taxon>Forsythia</taxon>
    </lineage>
</organism>
<keyword evidence="1" id="KW-0808">Transferase</keyword>
<comment type="caution">
    <text evidence="1">The sequence shown here is derived from an EMBL/GenBank/DDBJ whole genome shotgun (WGS) entry which is preliminary data.</text>
</comment>
<dbReference type="EMBL" id="JBFOLJ010000003">
    <property type="protein sequence ID" value="KAL2549666.1"/>
    <property type="molecule type" value="Genomic_DNA"/>
</dbReference>
<name>A0ABD1WJD9_9LAMI</name>
<dbReference type="Proteomes" id="UP001604277">
    <property type="component" value="Unassembled WGS sequence"/>
</dbReference>
<gene>
    <name evidence="1" type="ORF">Fot_11196</name>
</gene>
<evidence type="ECO:0000313" key="2">
    <source>
        <dbReference type="Proteomes" id="UP001604277"/>
    </source>
</evidence>
<keyword evidence="2" id="KW-1185">Reference proteome</keyword>
<protein>
    <submittedName>
        <fullName evidence="1">RBR-type E3 ubiquitin transferase</fullName>
    </submittedName>
</protein>